<dbReference type="InterPro" id="IPR013396">
    <property type="entry name" value="CRISPR-assoc_prot_Csy4"/>
</dbReference>
<dbReference type="RefSeq" id="WP_090018555.1">
    <property type="nucleotide sequence ID" value="NZ_FNCE01000001.1"/>
</dbReference>
<sequence length="243" mass="26720">MEHYLEFRYSRDATTLVEPNNPLLARNVVHAVHCHNLGVASGAERLAVALPGLAHVTWRKDGRPADLAACLGHVRVFGSPDALAAFTERAEVDRLVQAGMIRTPRVREVEPEAVLGYAVYRRERRHEATTDAAILRTEARYQRRAEARGETRDSIAMIRKRRRDAGALARGKRREAPPVYLAMQSGSTGQRFSLSIARREVTAPDDASAVPDVYGLARVGDGTNGARSPVVVPEFDPRGPGVR</sequence>
<dbReference type="STRING" id="1082479.SAMN05216241_101551"/>
<keyword evidence="3" id="KW-1185">Reference proteome</keyword>
<dbReference type="Proteomes" id="UP000199415">
    <property type="component" value="Unassembled WGS sequence"/>
</dbReference>
<organism evidence="2 3">
    <name type="scientific">Limimonas halophila</name>
    <dbReference type="NCBI Taxonomy" id="1082479"/>
    <lineage>
        <taxon>Bacteria</taxon>
        <taxon>Pseudomonadati</taxon>
        <taxon>Pseudomonadota</taxon>
        <taxon>Alphaproteobacteria</taxon>
        <taxon>Rhodospirillales</taxon>
        <taxon>Rhodovibrionaceae</taxon>
        <taxon>Limimonas</taxon>
    </lineage>
</organism>
<dbReference type="EMBL" id="FNCE01000001">
    <property type="protein sequence ID" value="SDF59071.1"/>
    <property type="molecule type" value="Genomic_DNA"/>
</dbReference>
<dbReference type="GO" id="GO:0004519">
    <property type="term" value="F:endonuclease activity"/>
    <property type="evidence" value="ECO:0007669"/>
    <property type="project" value="InterPro"/>
</dbReference>
<protein>
    <submittedName>
        <fullName evidence="2">CRISPR-associated protein (Cas_Csy4)</fullName>
    </submittedName>
</protein>
<evidence type="ECO:0000256" key="1">
    <source>
        <dbReference type="SAM" id="MobiDB-lite"/>
    </source>
</evidence>
<feature type="region of interest" description="Disordered" evidence="1">
    <location>
        <begin position="219"/>
        <end position="243"/>
    </location>
</feature>
<name>A0A1G7MBK9_9PROT</name>
<accession>A0A1G7MBK9</accession>
<dbReference type="Gene3D" id="3.30.70.2540">
    <property type="entry name" value="CRISPR-associated endoribonuclease Cas6/Csy4"/>
    <property type="match status" value="1"/>
</dbReference>
<dbReference type="GO" id="GO:0043571">
    <property type="term" value="P:maintenance of CRISPR repeat elements"/>
    <property type="evidence" value="ECO:0007669"/>
    <property type="project" value="InterPro"/>
</dbReference>
<dbReference type="AlphaFoldDB" id="A0A1G7MBK9"/>
<dbReference type="Pfam" id="PF09618">
    <property type="entry name" value="Cas_Csy4"/>
    <property type="match status" value="1"/>
</dbReference>
<reference evidence="2 3" key="1">
    <citation type="submission" date="2016-10" db="EMBL/GenBank/DDBJ databases">
        <authorList>
            <person name="de Groot N.N."/>
        </authorList>
    </citation>
    <scope>NUCLEOTIDE SEQUENCE [LARGE SCALE GENOMIC DNA]</scope>
    <source>
        <strain evidence="2 3">DSM 25584</strain>
    </source>
</reference>
<evidence type="ECO:0000313" key="2">
    <source>
        <dbReference type="EMBL" id="SDF59071.1"/>
    </source>
</evidence>
<gene>
    <name evidence="2" type="ORF">SAMN05216241_101551</name>
</gene>
<dbReference type="InterPro" id="IPR042564">
    <property type="entry name" value="CRISPR-Cas6/Csy4_sf"/>
</dbReference>
<evidence type="ECO:0000313" key="3">
    <source>
        <dbReference type="Proteomes" id="UP000199415"/>
    </source>
</evidence>
<proteinExistence type="predicted"/>